<dbReference type="AlphaFoldDB" id="A0A8B7PCZ7"/>
<dbReference type="GO" id="GO:0008270">
    <property type="term" value="F:zinc ion binding"/>
    <property type="evidence" value="ECO:0007669"/>
    <property type="project" value="UniProtKB-KW"/>
</dbReference>
<feature type="domain" description="C2H2-type" evidence="11">
    <location>
        <begin position="61"/>
        <end position="88"/>
    </location>
</feature>
<keyword evidence="4 10" id="KW-0863">Zinc-finger</keyword>
<evidence type="ECO:0000256" key="4">
    <source>
        <dbReference type="ARBA" id="ARBA00022771"/>
    </source>
</evidence>
<sequence length="143" mass="16212">MGVVSQEGSLVSYPPMLQQLSYGDSDVAVSAGGTSLLTTTNAIHRGSSRNPLPHSRRPWMKYCRLCPYSTPIAGNLSRHMLSHSKERPFACRLCPYRCNQKVNLQQHMVIHTGEKPYKCSFCDYRSSRKATIRHHEVAIHRLK</sequence>
<dbReference type="PANTHER" id="PTHR24388:SF54">
    <property type="entry name" value="PROTEIN ESCARGOT"/>
    <property type="match status" value="1"/>
</dbReference>
<evidence type="ECO:0000256" key="5">
    <source>
        <dbReference type="ARBA" id="ARBA00022833"/>
    </source>
</evidence>
<reference evidence="13" key="1">
    <citation type="submission" date="2025-08" db="UniProtKB">
        <authorList>
            <consortium name="RefSeq"/>
        </authorList>
    </citation>
    <scope>IDENTIFICATION</scope>
    <source>
        <tissue evidence="13">Whole organism</tissue>
    </source>
</reference>
<comment type="similarity">
    <text evidence="9">Belongs to the snail C2H2-type zinc-finger protein family.</text>
</comment>
<dbReference type="PANTHER" id="PTHR24388">
    <property type="entry name" value="ZINC FINGER PROTEIN"/>
    <property type="match status" value="1"/>
</dbReference>
<evidence type="ECO:0000256" key="2">
    <source>
        <dbReference type="ARBA" id="ARBA00022723"/>
    </source>
</evidence>
<dbReference type="Pfam" id="PF00096">
    <property type="entry name" value="zf-C2H2"/>
    <property type="match status" value="1"/>
</dbReference>
<dbReference type="OMA" id="TIRHHEV"/>
<evidence type="ECO:0000259" key="11">
    <source>
        <dbReference type="PROSITE" id="PS50157"/>
    </source>
</evidence>
<keyword evidence="7" id="KW-0804">Transcription</keyword>
<keyword evidence="6" id="KW-0805">Transcription regulation</keyword>
<feature type="domain" description="C2H2-type" evidence="11">
    <location>
        <begin position="89"/>
        <end position="116"/>
    </location>
</feature>
<keyword evidence="5" id="KW-0862">Zinc</keyword>
<dbReference type="KEGG" id="hazt:108679109"/>
<keyword evidence="12" id="KW-1185">Reference proteome</keyword>
<keyword evidence="3" id="KW-0677">Repeat</keyword>
<gene>
    <name evidence="13" type="primary">LOC108679109</name>
</gene>
<dbReference type="FunFam" id="3.30.160.60:FF:000621">
    <property type="entry name" value="FLT3-interacting zinc finger 1"/>
    <property type="match status" value="1"/>
</dbReference>
<dbReference type="Proteomes" id="UP000694843">
    <property type="component" value="Unplaced"/>
</dbReference>
<dbReference type="SUPFAM" id="SSF57667">
    <property type="entry name" value="beta-beta-alpha zinc fingers"/>
    <property type="match status" value="2"/>
</dbReference>
<accession>A0A8B7PCZ7</accession>
<dbReference type="OrthoDB" id="6359816at2759"/>
<dbReference type="FunFam" id="3.30.160.60:FF:000446">
    <property type="entry name" value="Zinc finger protein"/>
    <property type="match status" value="1"/>
</dbReference>
<dbReference type="PROSITE" id="PS00028">
    <property type="entry name" value="ZINC_FINGER_C2H2_1"/>
    <property type="match status" value="1"/>
</dbReference>
<evidence type="ECO:0000256" key="8">
    <source>
        <dbReference type="ARBA" id="ARBA00023242"/>
    </source>
</evidence>
<dbReference type="InterPro" id="IPR036236">
    <property type="entry name" value="Znf_C2H2_sf"/>
</dbReference>
<evidence type="ECO:0000256" key="9">
    <source>
        <dbReference type="ARBA" id="ARBA00037948"/>
    </source>
</evidence>
<dbReference type="InterPro" id="IPR050527">
    <property type="entry name" value="Snail/Krueppel_Znf"/>
</dbReference>
<dbReference type="Gene3D" id="3.30.160.60">
    <property type="entry name" value="Classic Zinc Finger"/>
    <property type="match status" value="3"/>
</dbReference>
<evidence type="ECO:0000313" key="12">
    <source>
        <dbReference type="Proteomes" id="UP000694843"/>
    </source>
</evidence>
<evidence type="ECO:0000256" key="10">
    <source>
        <dbReference type="PROSITE-ProRule" id="PRU00042"/>
    </source>
</evidence>
<dbReference type="GO" id="GO:0000981">
    <property type="term" value="F:DNA-binding transcription factor activity, RNA polymerase II-specific"/>
    <property type="evidence" value="ECO:0007669"/>
    <property type="project" value="TreeGrafter"/>
</dbReference>
<evidence type="ECO:0000256" key="1">
    <source>
        <dbReference type="ARBA" id="ARBA00004123"/>
    </source>
</evidence>
<evidence type="ECO:0000256" key="7">
    <source>
        <dbReference type="ARBA" id="ARBA00023163"/>
    </source>
</evidence>
<dbReference type="GO" id="GO:0005634">
    <property type="term" value="C:nucleus"/>
    <property type="evidence" value="ECO:0007669"/>
    <property type="project" value="UniProtKB-SubCell"/>
</dbReference>
<dbReference type="InterPro" id="IPR013087">
    <property type="entry name" value="Znf_C2H2_type"/>
</dbReference>
<dbReference type="GO" id="GO:0000978">
    <property type="term" value="F:RNA polymerase II cis-regulatory region sequence-specific DNA binding"/>
    <property type="evidence" value="ECO:0007669"/>
    <property type="project" value="TreeGrafter"/>
</dbReference>
<evidence type="ECO:0000256" key="3">
    <source>
        <dbReference type="ARBA" id="ARBA00022737"/>
    </source>
</evidence>
<evidence type="ECO:0000313" key="13">
    <source>
        <dbReference type="RefSeq" id="XP_018023126.1"/>
    </source>
</evidence>
<keyword evidence="2" id="KW-0479">Metal-binding</keyword>
<keyword evidence="8" id="KW-0539">Nucleus</keyword>
<proteinExistence type="inferred from homology"/>
<dbReference type="GeneID" id="108679109"/>
<comment type="subcellular location">
    <subcellularLocation>
        <location evidence="1">Nucleus</location>
    </subcellularLocation>
</comment>
<name>A0A8B7PCZ7_HYAAZ</name>
<organism evidence="12 13">
    <name type="scientific">Hyalella azteca</name>
    <name type="common">Amphipod</name>
    <dbReference type="NCBI Taxonomy" id="294128"/>
    <lineage>
        <taxon>Eukaryota</taxon>
        <taxon>Metazoa</taxon>
        <taxon>Ecdysozoa</taxon>
        <taxon>Arthropoda</taxon>
        <taxon>Crustacea</taxon>
        <taxon>Multicrustacea</taxon>
        <taxon>Malacostraca</taxon>
        <taxon>Eumalacostraca</taxon>
        <taxon>Peracarida</taxon>
        <taxon>Amphipoda</taxon>
        <taxon>Senticaudata</taxon>
        <taxon>Talitrida</taxon>
        <taxon>Talitroidea</taxon>
        <taxon>Hyalellidae</taxon>
        <taxon>Hyalella</taxon>
    </lineage>
</organism>
<protein>
    <submittedName>
        <fullName evidence="13">Zinc finger protein 513</fullName>
    </submittedName>
</protein>
<dbReference type="PROSITE" id="PS50157">
    <property type="entry name" value="ZINC_FINGER_C2H2_2"/>
    <property type="match status" value="2"/>
</dbReference>
<dbReference type="SMART" id="SM00355">
    <property type="entry name" value="ZnF_C2H2"/>
    <property type="match status" value="3"/>
</dbReference>
<dbReference type="RefSeq" id="XP_018023126.1">
    <property type="nucleotide sequence ID" value="XM_018167637.2"/>
</dbReference>
<evidence type="ECO:0000256" key="6">
    <source>
        <dbReference type="ARBA" id="ARBA00023015"/>
    </source>
</evidence>